<gene>
    <name evidence="1" type="ORF">B0F87_104386</name>
</gene>
<dbReference type="EMBL" id="PTIZ01000004">
    <property type="protein sequence ID" value="PPK76293.1"/>
    <property type="molecule type" value="Genomic_DNA"/>
</dbReference>
<name>A0A2S6HFY0_9GAMM</name>
<evidence type="ECO:0000313" key="2">
    <source>
        <dbReference type="Proteomes" id="UP000240010"/>
    </source>
</evidence>
<sequence length="62" mass="7185">MVFVGHSGIPLPLEGKRHPAVFAQDDYFVEMVRFLVDCYQRFTDVIASKLREAVNMQHTFLN</sequence>
<organism evidence="1 2">
    <name type="scientific">Methylobacter tundripaludum</name>
    <dbReference type="NCBI Taxonomy" id="173365"/>
    <lineage>
        <taxon>Bacteria</taxon>
        <taxon>Pseudomonadati</taxon>
        <taxon>Pseudomonadota</taxon>
        <taxon>Gammaproteobacteria</taxon>
        <taxon>Methylococcales</taxon>
        <taxon>Methylococcaceae</taxon>
        <taxon>Methylobacter</taxon>
    </lineage>
</organism>
<protein>
    <submittedName>
        <fullName evidence="1">Uncharacterized protein</fullName>
    </submittedName>
</protein>
<accession>A0A2S6HFY0</accession>
<reference evidence="1 2" key="1">
    <citation type="submission" date="2018-02" db="EMBL/GenBank/DDBJ databases">
        <title>Subsurface microbial communities from deep shales in Ohio and West Virginia, USA.</title>
        <authorList>
            <person name="Wrighton K."/>
        </authorList>
    </citation>
    <scope>NUCLEOTIDE SEQUENCE [LARGE SCALE GENOMIC DNA]</scope>
    <source>
        <strain evidence="1 2">OWC-DMM</strain>
    </source>
</reference>
<dbReference type="AlphaFoldDB" id="A0A2S6HFY0"/>
<comment type="caution">
    <text evidence="1">The sequence shown here is derived from an EMBL/GenBank/DDBJ whole genome shotgun (WGS) entry which is preliminary data.</text>
</comment>
<evidence type="ECO:0000313" key="1">
    <source>
        <dbReference type="EMBL" id="PPK76293.1"/>
    </source>
</evidence>
<dbReference type="Proteomes" id="UP000240010">
    <property type="component" value="Unassembled WGS sequence"/>
</dbReference>
<proteinExistence type="predicted"/>